<evidence type="ECO:0000313" key="3">
    <source>
        <dbReference type="Proteomes" id="UP001652628"/>
    </source>
</evidence>
<keyword evidence="2" id="KW-0812">Transmembrane</keyword>
<feature type="transmembrane region" description="Helical" evidence="2">
    <location>
        <begin position="79"/>
        <end position="96"/>
    </location>
</feature>
<evidence type="ECO:0000256" key="2">
    <source>
        <dbReference type="SAM" id="Phobius"/>
    </source>
</evidence>
<keyword evidence="2" id="KW-0472">Membrane</keyword>
<keyword evidence="2" id="KW-1133">Transmembrane helix</keyword>
<keyword evidence="3" id="KW-1185">Reference proteome</keyword>
<feature type="region of interest" description="Disordered" evidence="1">
    <location>
        <begin position="1"/>
        <end position="24"/>
    </location>
</feature>
<evidence type="ECO:0000313" key="4">
    <source>
        <dbReference type="RefSeq" id="XP_016942526.1"/>
    </source>
</evidence>
<accession>A0AB39ZT14</accession>
<feature type="transmembrane region" description="Helical" evidence="2">
    <location>
        <begin position="161"/>
        <end position="185"/>
    </location>
</feature>
<evidence type="ECO:0000256" key="1">
    <source>
        <dbReference type="SAM" id="MobiDB-lite"/>
    </source>
</evidence>
<dbReference type="Proteomes" id="UP001652628">
    <property type="component" value="Chromosome 2L"/>
</dbReference>
<dbReference type="RefSeq" id="XP_016942526.1">
    <property type="nucleotide sequence ID" value="XM_017087037.4"/>
</dbReference>
<feature type="transmembrane region" description="Helical" evidence="2">
    <location>
        <begin position="103"/>
        <end position="123"/>
    </location>
</feature>
<name>A0AB39ZT14_DROSZ</name>
<feature type="compositionally biased region" description="Gly residues" evidence="1">
    <location>
        <begin position="12"/>
        <end position="21"/>
    </location>
</feature>
<feature type="transmembrane region" description="Helical" evidence="2">
    <location>
        <begin position="129"/>
        <end position="149"/>
    </location>
</feature>
<gene>
    <name evidence="4" type="primary">LOC108019237</name>
</gene>
<sequence>MNNQNARWAPYGLGGGRGGAEGQPPEGPEIIVINERELRAFIYRVYLSTVGLCLLSAIPWIVLSALVVNVYKDIPVPPFVWLLLSLIILTVLSCIRQTPALTLFCWGLVLGSLFFVTLYGSYYMHLVNVWVLLVAMVLAGALLALLHLYGAKSPDILLPNLICTCCVFLLATITMVVLLILFLVIHDLRYMLGFAIVFVILIIFMAPFQARYICGRLQQVPYGETASSANGIYLHFVFLLCCMLIFVIYYRSVNK</sequence>
<protein>
    <submittedName>
        <fullName evidence="4">Uncharacterized protein</fullName>
    </submittedName>
</protein>
<organism evidence="3 4">
    <name type="scientific">Drosophila suzukii</name>
    <name type="common">Spotted-wing drosophila fruit fly</name>
    <dbReference type="NCBI Taxonomy" id="28584"/>
    <lineage>
        <taxon>Eukaryota</taxon>
        <taxon>Metazoa</taxon>
        <taxon>Ecdysozoa</taxon>
        <taxon>Arthropoda</taxon>
        <taxon>Hexapoda</taxon>
        <taxon>Insecta</taxon>
        <taxon>Pterygota</taxon>
        <taxon>Neoptera</taxon>
        <taxon>Endopterygota</taxon>
        <taxon>Diptera</taxon>
        <taxon>Brachycera</taxon>
        <taxon>Muscomorpha</taxon>
        <taxon>Ephydroidea</taxon>
        <taxon>Drosophilidae</taxon>
        <taxon>Drosophila</taxon>
        <taxon>Sophophora</taxon>
    </lineage>
</organism>
<proteinExistence type="predicted"/>
<feature type="transmembrane region" description="Helical" evidence="2">
    <location>
        <begin position="45"/>
        <end position="67"/>
    </location>
</feature>
<dbReference type="GeneID" id="108019237"/>
<feature type="transmembrane region" description="Helical" evidence="2">
    <location>
        <begin position="231"/>
        <end position="250"/>
    </location>
</feature>
<reference evidence="4" key="1">
    <citation type="submission" date="2025-08" db="UniProtKB">
        <authorList>
            <consortium name="RefSeq"/>
        </authorList>
    </citation>
    <scope>IDENTIFICATION</scope>
</reference>
<feature type="transmembrane region" description="Helical" evidence="2">
    <location>
        <begin position="191"/>
        <end position="210"/>
    </location>
</feature>
<dbReference type="AlphaFoldDB" id="A0AB39ZT14"/>